<dbReference type="Pfam" id="PF00023">
    <property type="entry name" value="Ank"/>
    <property type="match status" value="1"/>
</dbReference>
<dbReference type="InterPro" id="IPR036770">
    <property type="entry name" value="Ankyrin_rpt-contain_sf"/>
</dbReference>
<evidence type="ECO:0000313" key="2">
    <source>
        <dbReference type="Proteomes" id="UP001530293"/>
    </source>
</evidence>
<proteinExistence type="predicted"/>
<evidence type="ECO:0000313" key="1">
    <source>
        <dbReference type="EMBL" id="KAL3768988.1"/>
    </source>
</evidence>
<name>A0ABD3MYS7_9STRA</name>
<dbReference type="Gene3D" id="3.80.10.10">
    <property type="entry name" value="Ribonuclease Inhibitor"/>
    <property type="match status" value="1"/>
</dbReference>
<dbReference type="SUPFAM" id="SSF48403">
    <property type="entry name" value="Ankyrin repeat"/>
    <property type="match status" value="1"/>
</dbReference>
<dbReference type="SUPFAM" id="SSF52058">
    <property type="entry name" value="L domain-like"/>
    <property type="match status" value="1"/>
</dbReference>
<dbReference type="Pfam" id="PF13306">
    <property type="entry name" value="LRR_5"/>
    <property type="match status" value="1"/>
</dbReference>
<gene>
    <name evidence="1" type="ORF">ACHAWU_002020</name>
</gene>
<dbReference type="EMBL" id="JALLBG020000059">
    <property type="protein sequence ID" value="KAL3768988.1"/>
    <property type="molecule type" value="Genomic_DNA"/>
</dbReference>
<dbReference type="AlphaFoldDB" id="A0ABD3MYS7"/>
<organism evidence="1 2">
    <name type="scientific">Discostella pseudostelligera</name>
    <dbReference type="NCBI Taxonomy" id="259834"/>
    <lineage>
        <taxon>Eukaryota</taxon>
        <taxon>Sar</taxon>
        <taxon>Stramenopiles</taxon>
        <taxon>Ochrophyta</taxon>
        <taxon>Bacillariophyta</taxon>
        <taxon>Coscinodiscophyceae</taxon>
        <taxon>Thalassiosirophycidae</taxon>
        <taxon>Stephanodiscales</taxon>
        <taxon>Stephanodiscaceae</taxon>
        <taxon>Discostella</taxon>
    </lineage>
</organism>
<comment type="caution">
    <text evidence="1">The sequence shown here is derived from an EMBL/GenBank/DDBJ whole genome shotgun (WGS) entry which is preliminary data.</text>
</comment>
<dbReference type="Proteomes" id="UP001530293">
    <property type="component" value="Unassembled WGS sequence"/>
</dbReference>
<dbReference type="InterPro" id="IPR053139">
    <property type="entry name" value="Surface_bspA-like"/>
</dbReference>
<reference evidence="1 2" key="1">
    <citation type="submission" date="2024-10" db="EMBL/GenBank/DDBJ databases">
        <title>Updated reference genomes for cyclostephanoid diatoms.</title>
        <authorList>
            <person name="Roberts W.R."/>
            <person name="Alverson A.J."/>
        </authorList>
    </citation>
    <scope>NUCLEOTIDE SEQUENCE [LARGE SCALE GENOMIC DNA]</scope>
    <source>
        <strain evidence="1 2">AJA232-27</strain>
    </source>
</reference>
<dbReference type="Gene3D" id="1.25.40.20">
    <property type="entry name" value="Ankyrin repeat-containing domain"/>
    <property type="match status" value="1"/>
</dbReference>
<protein>
    <submittedName>
        <fullName evidence="1">Uncharacterized protein</fullName>
    </submittedName>
</protein>
<dbReference type="PANTHER" id="PTHR45661:SF3">
    <property type="entry name" value="IG-LIKE DOMAIN-CONTAINING PROTEIN"/>
    <property type="match status" value="1"/>
</dbReference>
<accession>A0ABD3MYS7</accession>
<dbReference type="InterPro" id="IPR026906">
    <property type="entry name" value="LRR_5"/>
</dbReference>
<sequence length="645" mass="72575">MPNNFEFERWPRPCWTALHVIELELDNKCSETMAPAAAAAAAAGDDANTNRQHCYYNGVDTVPCTVTHLKVDPSVKVIPPASCLHCVRLVEVELPDGLEKIGSRAFSNCLGLESIDIPSTVTEIGERAFQHCCSLKVITLPQSLLKLGEEAFEDCRALETVHIPPLIQTIEAGTFSGCMSLANAILPLGLQEIKESAFQSCEALLSIDIPSSLRVIGKLAFHRAGLTEMHLPDSIEDCGTFKDYHFQNLRMPPRITKFDTGIFEVRGDNRIISIELPENIKQVIYPDSVKARLPALFNIAFPFGCSVDIGNVEASERDSLYDTVFRLQHRFDRLPLHKICYYHSYHDTTKVLLDMKRAMFPRSTKSHCGKLSAIGKHRDFNGMTPLHILACSTKHNLEMYQLLVGAYPEILIVKENIWGELPLFYAFRCNAPIEIIQFLVESYKANYPTYELAWECMVQKLIGCGAPLPRTQILLDIHEQSYPDQKLNTIGLVIGLAHALDVNEVKVPMERLRFLLHASIAKRLDSLNVTRWKMMYEERINLITRKPGKLEENALELYAALRGAEAEKESTTLLELALWKAALADAMARIDAPTYRNQCRINCGAEIVIPNVLHFLWGDRRNDADCVKGPSYDCDSDSYPSECDY</sequence>
<dbReference type="PANTHER" id="PTHR45661">
    <property type="entry name" value="SURFACE ANTIGEN"/>
    <property type="match status" value="1"/>
</dbReference>
<dbReference type="InterPro" id="IPR002110">
    <property type="entry name" value="Ankyrin_rpt"/>
</dbReference>
<keyword evidence="2" id="KW-1185">Reference proteome</keyword>
<dbReference type="InterPro" id="IPR032675">
    <property type="entry name" value="LRR_dom_sf"/>
</dbReference>